<comment type="catalytic activity">
    <reaction evidence="1 6">
        <text>4-fumarylacetoacetate + H2O = acetoacetate + fumarate + H(+)</text>
        <dbReference type="Rhea" id="RHEA:10244"/>
        <dbReference type="ChEBI" id="CHEBI:13705"/>
        <dbReference type="ChEBI" id="CHEBI:15377"/>
        <dbReference type="ChEBI" id="CHEBI:15378"/>
        <dbReference type="ChEBI" id="CHEBI:18034"/>
        <dbReference type="ChEBI" id="CHEBI:29806"/>
        <dbReference type="EC" id="3.7.1.2"/>
    </reaction>
</comment>
<keyword evidence="5 6" id="KW-0479">Metal-binding</keyword>
<keyword evidence="5 6" id="KW-0460">Magnesium</keyword>
<feature type="binding site" evidence="5">
    <location>
        <position position="26"/>
    </location>
    <ligand>
        <name>Mg(2+)</name>
        <dbReference type="ChEBI" id="CHEBI:18420"/>
    </ligand>
</feature>
<feature type="domain" description="Fumarylacetoacetase-like C-terminal" evidence="7">
    <location>
        <begin position="2"/>
        <end position="172"/>
    </location>
</feature>
<dbReference type="GO" id="GO:0046872">
    <property type="term" value="F:metal ion binding"/>
    <property type="evidence" value="ECO:0007669"/>
    <property type="project" value="UniProtKB-UniRule"/>
</dbReference>
<reference evidence="9" key="1">
    <citation type="submission" date="2022-11" db="UniProtKB">
        <authorList>
            <consortium name="WormBaseParasite"/>
        </authorList>
    </citation>
    <scope>IDENTIFICATION</scope>
</reference>
<evidence type="ECO:0000256" key="4">
    <source>
        <dbReference type="PIRSR" id="PIRSR605959-2"/>
    </source>
</evidence>
<dbReference type="PANTHER" id="PTHR43069">
    <property type="entry name" value="FUMARYLACETOACETASE"/>
    <property type="match status" value="1"/>
</dbReference>
<feature type="binding site" evidence="4">
    <location>
        <position position="17"/>
    </location>
    <ligand>
        <name>substrate</name>
    </ligand>
</feature>
<organism evidence="8 9">
    <name type="scientific">Ditylenchus dipsaci</name>
    <dbReference type="NCBI Taxonomy" id="166011"/>
    <lineage>
        <taxon>Eukaryota</taxon>
        <taxon>Metazoa</taxon>
        <taxon>Ecdysozoa</taxon>
        <taxon>Nematoda</taxon>
        <taxon>Chromadorea</taxon>
        <taxon>Rhabditida</taxon>
        <taxon>Tylenchina</taxon>
        <taxon>Tylenchomorpha</taxon>
        <taxon>Sphaerularioidea</taxon>
        <taxon>Anguinidae</taxon>
        <taxon>Anguininae</taxon>
        <taxon>Ditylenchus</taxon>
    </lineage>
</organism>
<feature type="binding site" evidence="5">
    <location>
        <position position="6"/>
    </location>
    <ligand>
        <name>Mg(2+)</name>
        <dbReference type="ChEBI" id="CHEBI:18420"/>
    </ligand>
</feature>
<feature type="binding site" evidence="4">
    <location>
        <position position="110"/>
    </location>
    <ligand>
        <name>substrate</name>
    </ligand>
</feature>
<feature type="binding site" evidence="4">
    <location>
        <position position="13"/>
    </location>
    <ligand>
        <name>substrate</name>
    </ligand>
</feature>
<comment type="cofactor">
    <cofactor evidence="6">
        <name>Mg(2+)</name>
        <dbReference type="ChEBI" id="CHEBI:18420"/>
    </cofactor>
    <cofactor evidence="6">
        <name>Ca(2+)</name>
        <dbReference type="ChEBI" id="CHEBI:29108"/>
    </cofactor>
</comment>
<evidence type="ECO:0000256" key="1">
    <source>
        <dbReference type="ARBA" id="ARBA00000353"/>
    </source>
</evidence>
<keyword evidence="6" id="KW-0378">Hydrolase</keyword>
<dbReference type="InterPro" id="IPR011234">
    <property type="entry name" value="Fumarylacetoacetase-like_C"/>
</dbReference>
<dbReference type="PANTHER" id="PTHR43069:SF2">
    <property type="entry name" value="FUMARYLACETOACETASE"/>
    <property type="match status" value="1"/>
</dbReference>
<comment type="pathway">
    <text evidence="6">Amino-acid degradation; L-phenylalanine degradation; acetoacetate and fumarate from L-phenylalanine: step 6/6.</text>
</comment>
<evidence type="ECO:0000313" key="8">
    <source>
        <dbReference type="Proteomes" id="UP000887574"/>
    </source>
</evidence>
<keyword evidence="6" id="KW-0828">Tyrosine catabolism</keyword>
<name>A0A915D8Q1_9BILA</name>
<dbReference type="Gene3D" id="3.90.850.10">
    <property type="entry name" value="Fumarylacetoacetase-like, C-terminal domain"/>
    <property type="match status" value="1"/>
</dbReference>
<keyword evidence="6" id="KW-0585">Phenylalanine catabolism</keyword>
<protein>
    <recommendedName>
        <fullName evidence="3 6">Fumarylacetoacetase</fullName>
        <ecNumber evidence="6">3.7.1.2</ecNumber>
    </recommendedName>
    <alternativeName>
        <fullName evidence="6">Fumarylacetoacetate hydrolase</fullName>
    </alternativeName>
</protein>
<dbReference type="SUPFAM" id="SSF56529">
    <property type="entry name" value="FAH"/>
    <property type="match status" value="1"/>
</dbReference>
<dbReference type="GO" id="GO:0004334">
    <property type="term" value="F:fumarylacetoacetase activity"/>
    <property type="evidence" value="ECO:0007669"/>
    <property type="project" value="UniProtKB-UniRule"/>
</dbReference>
<dbReference type="Pfam" id="PF01557">
    <property type="entry name" value="FAA_hydrolase"/>
    <property type="match status" value="1"/>
</dbReference>
<evidence type="ECO:0000256" key="3">
    <source>
        <dbReference type="ARBA" id="ARBA00014741"/>
    </source>
</evidence>
<keyword evidence="5 6" id="KW-0106">Calcium</keyword>
<proteinExistence type="inferred from homology"/>
<dbReference type="Proteomes" id="UP000887574">
    <property type="component" value="Unplaced"/>
</dbReference>
<comment type="similarity">
    <text evidence="2 6">Belongs to the FAH family.</text>
</comment>
<dbReference type="GO" id="GO:0006559">
    <property type="term" value="P:L-phenylalanine catabolic process"/>
    <property type="evidence" value="ECO:0007669"/>
    <property type="project" value="UniProtKB-UniRule"/>
</dbReference>
<dbReference type="WBParaSite" id="jg16921">
    <property type="protein sequence ID" value="jg16921"/>
    <property type="gene ID" value="jg16921"/>
</dbReference>
<sequence length="182" mass="20607">MVLMNDWSARDIQKWEYVPLGPFLGKSFGTTISPWNPEQDPCPLPYLCHKDPYTIDINLEVAIKPDKFQDDLSICKTNFQHLYWTLKQQLTHHTSNGCNVRPGDLMGSGTVSGPEPDSFGSLLELSWRGTRPVKLGDTEHIRKFLVDNDEVTLTGYCEDQSKGIRIGFGECRGKLLPAHKEE</sequence>
<feature type="binding site" evidence="5">
    <location>
        <position position="6"/>
    </location>
    <ligand>
        <name>Ca(2+)</name>
        <dbReference type="ChEBI" id="CHEBI:29108"/>
    </ligand>
</feature>
<keyword evidence="8" id="KW-1185">Reference proteome</keyword>
<evidence type="ECO:0000256" key="6">
    <source>
        <dbReference type="RuleBase" id="RU366008"/>
    </source>
</evidence>
<dbReference type="InterPro" id="IPR036663">
    <property type="entry name" value="Fumarylacetoacetase_C_sf"/>
</dbReference>
<evidence type="ECO:0000256" key="2">
    <source>
        <dbReference type="ARBA" id="ARBA00010211"/>
    </source>
</evidence>
<dbReference type="GO" id="GO:1902000">
    <property type="term" value="P:homogentisate catabolic process"/>
    <property type="evidence" value="ECO:0007669"/>
    <property type="project" value="TreeGrafter"/>
</dbReference>
<accession>A0A915D8Q1</accession>
<dbReference type="EC" id="3.7.1.2" evidence="6"/>
<evidence type="ECO:0000256" key="5">
    <source>
        <dbReference type="PIRSR" id="PIRSR605959-3"/>
    </source>
</evidence>
<evidence type="ECO:0000259" key="7">
    <source>
        <dbReference type="Pfam" id="PF01557"/>
    </source>
</evidence>
<dbReference type="AlphaFoldDB" id="A0A915D8Q1"/>
<feature type="binding site" evidence="5">
    <location>
        <position position="30"/>
    </location>
    <ligand>
        <name>Mg(2+)</name>
        <dbReference type="ChEBI" id="CHEBI:18420"/>
    </ligand>
</feature>
<dbReference type="GO" id="GO:0006572">
    <property type="term" value="P:L-tyrosine catabolic process"/>
    <property type="evidence" value="ECO:0007669"/>
    <property type="project" value="UniProtKB-UniRule"/>
</dbReference>
<dbReference type="InterPro" id="IPR005959">
    <property type="entry name" value="Fumarylacetoacetase"/>
</dbReference>
<evidence type="ECO:0000313" key="9">
    <source>
        <dbReference type="WBParaSite" id="jg16921"/>
    </source>
</evidence>